<evidence type="ECO:0000259" key="2">
    <source>
        <dbReference type="Pfam" id="PF04235"/>
    </source>
</evidence>
<dbReference type="PANTHER" id="PTHR30590:SF3">
    <property type="entry name" value="HYPOTHETICAL MEMBRANE SPANNING PROTEIN"/>
    <property type="match status" value="1"/>
</dbReference>
<sequence>MRPVGVAALNAPARVQGVDLARGLAVLGMLAAHLLTIESFDPTRPETWIDIANGRSSILFATLAGVSIALLSAEPGSGGTRPQTGPALSLTRRRLVVRAVLIWLLGAALIATGVPVYVILPAYALLFLFGATLLTLRTPTLWITAAALAVVMPWVQPVLDALPIWQGESGSDLAALVGWHYPFPLWAAFLLAGMAAGRSDLRSVRTDLGLLLGGLAAVVVAGIGASVTTRALAAAPEGGSLGGCLQTVLTDAAHSGGLWEIIGSGGGALATLGACVLVCRTPVSAVLLPLRAVGSMPLTAYVGQLCVWALWAAAVLGDTGDLGGFRALDPFWPFALGTILACTAWALLWGRGPLERIVATLTRLLVPR</sequence>
<accession>A0A4Y3UMQ9</accession>
<feature type="transmembrane region" description="Helical" evidence="1">
    <location>
        <begin position="141"/>
        <end position="159"/>
    </location>
</feature>
<gene>
    <name evidence="4" type="ORF">FHX68_0070</name>
</gene>
<reference evidence="4 5" key="1">
    <citation type="submission" date="2019-06" db="EMBL/GenBank/DDBJ databases">
        <title>Sequencing the genomes of 1000 actinobacteria strains.</title>
        <authorList>
            <person name="Klenk H.-P."/>
        </authorList>
    </citation>
    <scope>NUCLEOTIDE SEQUENCE [LARGE SCALE GENOMIC DNA]</scope>
    <source>
        <strain evidence="4 5">DSM 20427</strain>
    </source>
</reference>
<dbReference type="RefSeq" id="WP_229661519.1">
    <property type="nucleotide sequence ID" value="NZ_BJNA01000018.1"/>
</dbReference>
<evidence type="ECO:0000259" key="3">
    <source>
        <dbReference type="Pfam" id="PF07786"/>
    </source>
</evidence>
<evidence type="ECO:0000313" key="5">
    <source>
        <dbReference type="Proteomes" id="UP000319804"/>
    </source>
</evidence>
<dbReference type="Pfam" id="PF04235">
    <property type="entry name" value="DUF418"/>
    <property type="match status" value="1"/>
</dbReference>
<feature type="transmembrane region" description="Helical" evidence="1">
    <location>
        <begin position="208"/>
        <end position="227"/>
    </location>
</feature>
<feature type="transmembrane region" description="Helical" evidence="1">
    <location>
        <begin position="95"/>
        <end position="111"/>
    </location>
</feature>
<feature type="transmembrane region" description="Helical" evidence="1">
    <location>
        <begin position="258"/>
        <end position="278"/>
    </location>
</feature>
<dbReference type="Pfam" id="PF07786">
    <property type="entry name" value="HGSNAT_cat"/>
    <property type="match status" value="1"/>
</dbReference>
<keyword evidence="5" id="KW-1185">Reference proteome</keyword>
<dbReference type="PANTHER" id="PTHR30590">
    <property type="entry name" value="INNER MEMBRANE PROTEIN"/>
    <property type="match status" value="1"/>
</dbReference>
<evidence type="ECO:0000256" key="1">
    <source>
        <dbReference type="SAM" id="Phobius"/>
    </source>
</evidence>
<dbReference type="InterPro" id="IPR012429">
    <property type="entry name" value="HGSNAT_cat"/>
</dbReference>
<keyword evidence="1" id="KW-0812">Transmembrane</keyword>
<dbReference type="EMBL" id="VFPS01000001">
    <property type="protein sequence ID" value="TQN00006.1"/>
    <property type="molecule type" value="Genomic_DNA"/>
</dbReference>
<name>A0A4Y3UMQ9_9MICO</name>
<feature type="transmembrane region" description="Helical" evidence="1">
    <location>
        <begin position="290"/>
        <end position="311"/>
    </location>
</feature>
<feature type="transmembrane region" description="Helical" evidence="1">
    <location>
        <begin position="331"/>
        <end position="349"/>
    </location>
</feature>
<feature type="transmembrane region" description="Helical" evidence="1">
    <location>
        <begin position="179"/>
        <end position="196"/>
    </location>
</feature>
<dbReference type="AlphaFoldDB" id="A0A4Y3UMQ9"/>
<dbReference type="Proteomes" id="UP000319804">
    <property type="component" value="Unassembled WGS sequence"/>
</dbReference>
<keyword evidence="1" id="KW-0472">Membrane</keyword>
<dbReference type="InterPro" id="IPR052529">
    <property type="entry name" value="Bact_Transport_Assoc"/>
</dbReference>
<evidence type="ECO:0000313" key="4">
    <source>
        <dbReference type="EMBL" id="TQN00006.1"/>
    </source>
</evidence>
<dbReference type="InterPro" id="IPR007349">
    <property type="entry name" value="DUF418"/>
</dbReference>
<organism evidence="4 5">
    <name type="scientific">Microbacterium lacticum</name>
    <dbReference type="NCBI Taxonomy" id="33885"/>
    <lineage>
        <taxon>Bacteria</taxon>
        <taxon>Bacillati</taxon>
        <taxon>Actinomycetota</taxon>
        <taxon>Actinomycetes</taxon>
        <taxon>Micrococcales</taxon>
        <taxon>Microbacteriaceae</taxon>
        <taxon>Microbacterium</taxon>
    </lineage>
</organism>
<protein>
    <submittedName>
        <fullName evidence="4">Putative membrane protein YeiB</fullName>
    </submittedName>
</protein>
<keyword evidence="1" id="KW-1133">Transmembrane helix</keyword>
<comment type="caution">
    <text evidence="4">The sequence shown here is derived from an EMBL/GenBank/DDBJ whole genome shotgun (WGS) entry which is preliminary data.</text>
</comment>
<feature type="domain" description="DUF418" evidence="2">
    <location>
        <begin position="256"/>
        <end position="362"/>
    </location>
</feature>
<feature type="domain" description="Heparan-alpha-glucosaminide N-acetyltransferase catalytic" evidence="3">
    <location>
        <begin position="14"/>
        <end position="207"/>
    </location>
</feature>
<proteinExistence type="predicted"/>